<dbReference type="OMA" id="NSHADYY"/>
<reference evidence="2" key="1">
    <citation type="journal article" date="2017" name="Nat. Ecol. Evol.">
        <title>Genome expansion and lineage-specific genetic innovations in the forest pathogenic fungi Armillaria.</title>
        <authorList>
            <person name="Sipos G."/>
            <person name="Prasanna A.N."/>
            <person name="Walter M.C."/>
            <person name="O'Connor E."/>
            <person name="Balint B."/>
            <person name="Krizsan K."/>
            <person name="Kiss B."/>
            <person name="Hess J."/>
            <person name="Varga T."/>
            <person name="Slot J."/>
            <person name="Riley R."/>
            <person name="Boka B."/>
            <person name="Rigling D."/>
            <person name="Barry K."/>
            <person name="Lee J."/>
            <person name="Mihaltcheva S."/>
            <person name="LaButti K."/>
            <person name="Lipzen A."/>
            <person name="Waldron R."/>
            <person name="Moloney N.M."/>
            <person name="Sperisen C."/>
            <person name="Kredics L."/>
            <person name="Vagvoelgyi C."/>
            <person name="Patrignani A."/>
            <person name="Fitzpatrick D."/>
            <person name="Nagy I."/>
            <person name="Doyle S."/>
            <person name="Anderson J.B."/>
            <person name="Grigoriev I.V."/>
            <person name="Gueldener U."/>
            <person name="Muensterkoetter M."/>
            <person name="Nagy L.G."/>
        </authorList>
    </citation>
    <scope>NUCLEOTIDE SEQUENCE [LARGE SCALE GENOMIC DNA]</scope>
    <source>
        <strain evidence="2">C18/9</strain>
    </source>
</reference>
<evidence type="ECO:0000313" key="1">
    <source>
        <dbReference type="EMBL" id="SJL16897.1"/>
    </source>
</evidence>
<dbReference type="STRING" id="47428.A0A284S7A8"/>
<dbReference type="Proteomes" id="UP000219338">
    <property type="component" value="Unassembled WGS sequence"/>
</dbReference>
<dbReference type="AlphaFoldDB" id="A0A284S7A8"/>
<gene>
    <name evidence="1" type="ORF">ARMOST_20427</name>
</gene>
<name>A0A284S7A8_ARMOS</name>
<protein>
    <submittedName>
        <fullName evidence="1">Uncharacterized protein</fullName>
    </submittedName>
</protein>
<dbReference type="OrthoDB" id="2990597at2759"/>
<sequence>MKNRVSTKPLDKIAGLGYILDLKYLPMCDSSQSEEDAWETLVNAMFRYSQQDLLFFYPEPGNGSKCWRPTWNQIMTNTLPLCKRSLWDCSPAVGTDGHRRTVWIKDEDGSADSYHGYQIDSGYVWGLSHLSYNDMPRQGRLAIKDDTGSIHKFKIVADHTYPIPEGTYTLLGSTDHRNCVGTRHEDDNRSLHFWVVGWQRKDGKFEKLSVFSMLDEDERKRIWNLQIGEYSETYLC</sequence>
<organism evidence="1 2">
    <name type="scientific">Armillaria ostoyae</name>
    <name type="common">Armillaria root rot fungus</name>
    <dbReference type="NCBI Taxonomy" id="47428"/>
    <lineage>
        <taxon>Eukaryota</taxon>
        <taxon>Fungi</taxon>
        <taxon>Dikarya</taxon>
        <taxon>Basidiomycota</taxon>
        <taxon>Agaricomycotina</taxon>
        <taxon>Agaricomycetes</taxon>
        <taxon>Agaricomycetidae</taxon>
        <taxon>Agaricales</taxon>
        <taxon>Marasmiineae</taxon>
        <taxon>Physalacriaceae</taxon>
        <taxon>Armillaria</taxon>
    </lineage>
</organism>
<dbReference type="EMBL" id="FUEG01000039">
    <property type="protein sequence ID" value="SJL16897.1"/>
    <property type="molecule type" value="Genomic_DNA"/>
</dbReference>
<proteinExistence type="predicted"/>
<evidence type="ECO:0000313" key="2">
    <source>
        <dbReference type="Proteomes" id="UP000219338"/>
    </source>
</evidence>
<accession>A0A284S7A8</accession>
<keyword evidence="2" id="KW-1185">Reference proteome</keyword>